<gene>
    <name evidence="2" type="ORF">OMP40_28640</name>
</gene>
<feature type="compositionally biased region" description="Basic and acidic residues" evidence="1">
    <location>
        <begin position="66"/>
        <end position="75"/>
    </location>
</feature>
<organism evidence="2 3">
    <name type="scientific">Cohnella rhizosphaerae</name>
    <dbReference type="NCBI Taxonomy" id="1457232"/>
    <lineage>
        <taxon>Bacteria</taxon>
        <taxon>Bacillati</taxon>
        <taxon>Bacillota</taxon>
        <taxon>Bacilli</taxon>
        <taxon>Bacillales</taxon>
        <taxon>Paenibacillaceae</taxon>
        <taxon>Cohnella</taxon>
    </lineage>
</organism>
<keyword evidence="3" id="KW-1185">Reference proteome</keyword>
<protein>
    <submittedName>
        <fullName evidence="2">Uncharacterized protein</fullName>
    </submittedName>
</protein>
<comment type="caution">
    <text evidence="2">The sequence shown here is derived from an EMBL/GenBank/DDBJ whole genome shotgun (WGS) entry which is preliminary data.</text>
</comment>
<evidence type="ECO:0000256" key="1">
    <source>
        <dbReference type="SAM" id="MobiDB-lite"/>
    </source>
</evidence>
<feature type="region of interest" description="Disordered" evidence="1">
    <location>
        <begin position="66"/>
        <end position="86"/>
    </location>
</feature>
<dbReference type="Proteomes" id="UP001153404">
    <property type="component" value="Unassembled WGS sequence"/>
</dbReference>
<proteinExistence type="predicted"/>
<dbReference type="EMBL" id="JAPDIA010000008">
    <property type="protein sequence ID" value="MDG0812849.1"/>
    <property type="molecule type" value="Genomic_DNA"/>
</dbReference>
<dbReference type="AlphaFoldDB" id="A0A9X4QVR4"/>
<dbReference type="RefSeq" id="WP_277536428.1">
    <property type="nucleotide sequence ID" value="NZ_JAPDIA010000008.1"/>
</dbReference>
<sequence>MLRDRHVKDSFEWFSDEASIYVARNVGFFNLDVRRASARLPVYAILMDENGLVNKAWRLREAGQVERTGRREAMRHAPGSRLSSVL</sequence>
<reference evidence="2" key="1">
    <citation type="submission" date="2022-10" db="EMBL/GenBank/DDBJ databases">
        <title>Comparative genomic analysis of Cohnella hashimotonis sp. nov., isolated from the International Space Station.</title>
        <authorList>
            <person name="Simpson A."/>
            <person name="Venkateswaran K."/>
        </authorList>
    </citation>
    <scope>NUCLEOTIDE SEQUENCE</scope>
    <source>
        <strain evidence="2">DSM 28161</strain>
    </source>
</reference>
<evidence type="ECO:0000313" key="3">
    <source>
        <dbReference type="Proteomes" id="UP001153404"/>
    </source>
</evidence>
<evidence type="ECO:0000313" key="2">
    <source>
        <dbReference type="EMBL" id="MDG0812849.1"/>
    </source>
</evidence>
<accession>A0A9X4QVR4</accession>
<name>A0A9X4QVR4_9BACL</name>